<dbReference type="NCBIfam" id="TIGR02354">
    <property type="entry name" value="thiF_fam2"/>
    <property type="match status" value="1"/>
</dbReference>
<dbReference type="InterPro" id="IPR045886">
    <property type="entry name" value="ThiF/MoeB/HesA"/>
</dbReference>
<accession>W6SIN0</accession>
<dbReference type="PATRIC" id="fig|1216932.3.peg.2361"/>
<dbReference type="InterPro" id="IPR012729">
    <property type="entry name" value="ThiF_fam2"/>
</dbReference>
<dbReference type="PANTHER" id="PTHR43267">
    <property type="entry name" value="TRNA THREONYLCARBAMOYLADENOSINE DEHYDRATASE"/>
    <property type="match status" value="1"/>
</dbReference>
<sequence>MRVKVNEKIIEVNDEATIYGIRNSVKRDSDVIILNGFPIKEDKKLKDGDNLVFIKKGEVPTKDQLEELMMSRHTPGVFRVLKNSTVGVAGLGGLGSNIAIALARVGVGKLVLVDYDVVEPSNLNRQQYYIKHIGMKKTEAIKELLNEINPFISVETVDKYIDKNNIVDIFKECEIVIEAFDNPQCKAELINTILLKTKDKKIIGNSGMAGIFTSNSIETRKINSRFYLCGDGENEAKEGNGLMAPRVSIVAGHAANMAVRLLIGNEEI</sequence>
<dbReference type="Gene3D" id="3.40.50.720">
    <property type="entry name" value="NAD(P)-binding Rossmann-like Domain"/>
    <property type="match status" value="1"/>
</dbReference>
<gene>
    <name evidence="3" type="ORF">CM240_2383</name>
</gene>
<dbReference type="InterPro" id="IPR000594">
    <property type="entry name" value="ThiF_NAD_FAD-bd"/>
</dbReference>
<dbReference type="KEGG" id="clt:CM240_2383"/>
<evidence type="ECO:0000259" key="2">
    <source>
        <dbReference type="Pfam" id="PF14453"/>
    </source>
</evidence>
<dbReference type="RefSeq" id="WP_044039323.1">
    <property type="nucleotide sequence ID" value="NZ_HG917868.1"/>
</dbReference>
<organism evidence="3 4">
    <name type="scientific">Clostridium bornimense</name>
    <dbReference type="NCBI Taxonomy" id="1216932"/>
    <lineage>
        <taxon>Bacteria</taxon>
        <taxon>Bacillati</taxon>
        <taxon>Bacillota</taxon>
        <taxon>Clostridia</taxon>
        <taxon>Eubacteriales</taxon>
        <taxon>Clostridiaceae</taxon>
        <taxon>Clostridium</taxon>
    </lineage>
</organism>
<dbReference type="HOGENOM" id="CLU_013325_10_4_9"/>
<dbReference type="NCBIfam" id="NF006395">
    <property type="entry name" value="PRK08644.1"/>
    <property type="match status" value="1"/>
</dbReference>
<evidence type="ECO:0000259" key="1">
    <source>
        <dbReference type="Pfam" id="PF00899"/>
    </source>
</evidence>
<feature type="domain" description="ThiS-like ubiquitin" evidence="2">
    <location>
        <begin position="1"/>
        <end position="57"/>
    </location>
</feature>
<dbReference type="EMBL" id="HG917868">
    <property type="protein sequence ID" value="CDM69520.1"/>
    <property type="molecule type" value="Genomic_DNA"/>
</dbReference>
<feature type="domain" description="THIF-type NAD/FAD binding fold" evidence="1">
    <location>
        <begin position="79"/>
        <end position="267"/>
    </location>
</feature>
<dbReference type="GO" id="GO:0061503">
    <property type="term" value="F:tRNA threonylcarbamoyladenosine dehydratase"/>
    <property type="evidence" value="ECO:0007669"/>
    <property type="project" value="TreeGrafter"/>
</dbReference>
<dbReference type="GO" id="GO:0008641">
    <property type="term" value="F:ubiquitin-like modifier activating enzyme activity"/>
    <property type="evidence" value="ECO:0007669"/>
    <property type="project" value="InterPro"/>
</dbReference>
<dbReference type="PANTHER" id="PTHR43267:SF3">
    <property type="entry name" value="THIF PROTEIN"/>
    <property type="match status" value="1"/>
</dbReference>
<evidence type="ECO:0000313" key="4">
    <source>
        <dbReference type="Proteomes" id="UP000019426"/>
    </source>
</evidence>
<dbReference type="GO" id="GO:0061504">
    <property type="term" value="P:cyclic threonylcarbamoyladenosine biosynthetic process"/>
    <property type="evidence" value="ECO:0007669"/>
    <property type="project" value="TreeGrafter"/>
</dbReference>
<name>W6SIN0_9CLOT</name>
<dbReference type="eggNOG" id="COG0476">
    <property type="taxonomic scope" value="Bacteria"/>
</dbReference>
<keyword evidence="4" id="KW-1185">Reference proteome</keyword>
<dbReference type="SUPFAM" id="SSF69572">
    <property type="entry name" value="Activating enzymes of the ubiquitin-like proteins"/>
    <property type="match status" value="1"/>
</dbReference>
<reference evidence="3 4" key="1">
    <citation type="submission" date="2013-11" db="EMBL/GenBank/DDBJ databases">
        <title>Complete genome sequence of Clostridum sp. M2/40.</title>
        <authorList>
            <person name="Wibberg D."/>
            <person name="Puehler A."/>
            <person name="Schlueter A."/>
        </authorList>
    </citation>
    <scope>NUCLEOTIDE SEQUENCE [LARGE SCALE GENOMIC DNA]</scope>
    <source>
        <strain evidence="4">M2/40</strain>
    </source>
</reference>
<dbReference type="AlphaFoldDB" id="W6SIN0"/>
<dbReference type="Proteomes" id="UP000019426">
    <property type="component" value="Chromosome M2/40_rep1"/>
</dbReference>
<protein>
    <submittedName>
        <fullName evidence="3">Thiamine biosynthesis protein ThiF</fullName>
    </submittedName>
</protein>
<dbReference type="STRING" id="1216932.CM240_2383"/>
<dbReference type="OrthoDB" id="9804286at2"/>
<proteinExistence type="predicted"/>
<dbReference type="InterPro" id="IPR035985">
    <property type="entry name" value="Ubiquitin-activating_enz"/>
</dbReference>
<evidence type="ECO:0000313" key="3">
    <source>
        <dbReference type="EMBL" id="CDM69520.1"/>
    </source>
</evidence>
<dbReference type="InterPro" id="IPR032726">
    <property type="entry name" value="ThiS-like_dom"/>
</dbReference>
<dbReference type="Pfam" id="PF14453">
    <property type="entry name" value="ThiS-like"/>
    <property type="match status" value="1"/>
</dbReference>
<dbReference type="Pfam" id="PF00899">
    <property type="entry name" value="ThiF"/>
    <property type="match status" value="1"/>
</dbReference>